<dbReference type="InterPro" id="IPR018657">
    <property type="entry name" value="LarA-like_N"/>
</dbReference>
<evidence type="ECO:0000259" key="2">
    <source>
        <dbReference type="Pfam" id="PF21113"/>
    </source>
</evidence>
<comment type="caution">
    <text evidence="3">The sequence shown here is derived from an EMBL/GenBank/DDBJ whole genome shotgun (WGS) entry which is preliminary data.</text>
</comment>
<feature type="domain" description="LarA-like N-terminal" evidence="1">
    <location>
        <begin position="17"/>
        <end position="218"/>
    </location>
</feature>
<proteinExistence type="predicted"/>
<feature type="domain" description="Lactate racemase C-terminal" evidence="2">
    <location>
        <begin position="285"/>
        <end position="424"/>
    </location>
</feature>
<keyword evidence="4" id="KW-1185">Reference proteome</keyword>
<dbReference type="Gene3D" id="3.90.226.30">
    <property type="match status" value="1"/>
</dbReference>
<sequence length="437" mass="46501">MTATHAPGNDITVELAYGRTGLSVQLPADRTTVVEPVFRPAATDPHSTLRAALAGPVAGPALRDVVERGQTIAVSLCDSTRPQPREAMVRALLAELEGIVDRSDFVLLVATGTHRSNTDTELRAMLGDDLVDTMRIINHDGRDPESLQWMGTFGKGVPVWLNRHWVDADIRITTGFVEPHFFAGFSGGPKLVAPGLAGLDTVLTLHNADRIGSENATWAVCEGNPVHDDVRAIAVGTGVDFAFDVVLNREQKIIAAFGGALLEMHAAAREVVRELSMCPVPQLYDVVVTTNSGFPLDQSVYQAVKGMTAAATVVKPGGLIICAAECSDGFPDHGSFREVLASEATPAALLEAISARTETVPDQWQVQVLARVLAQARVGVYTTSLSDSELRTAHLFLVPDVGDAVRAELARLGPDARVCVLPEGPQTIPYVTTGVLA</sequence>
<gene>
    <name evidence="3" type="primary">larA</name>
    <name evidence="3" type="ORF">O4220_17035</name>
</gene>
<dbReference type="InterPro" id="IPR047926">
    <property type="entry name" value="Ni_dep_LarA"/>
</dbReference>
<evidence type="ECO:0000259" key="1">
    <source>
        <dbReference type="Pfam" id="PF09861"/>
    </source>
</evidence>
<evidence type="ECO:0000313" key="4">
    <source>
        <dbReference type="Proteomes" id="UP001081071"/>
    </source>
</evidence>
<dbReference type="InterPro" id="IPR043166">
    <property type="entry name" value="LarA-like_C"/>
</dbReference>
<dbReference type="InterPro" id="IPR048068">
    <property type="entry name" value="LarA-like"/>
</dbReference>
<dbReference type="NCBIfam" id="NF033504">
    <property type="entry name" value="Ni_dep_LarA"/>
    <property type="match status" value="1"/>
</dbReference>
<evidence type="ECO:0000313" key="3">
    <source>
        <dbReference type="EMBL" id="MCZ4520219.1"/>
    </source>
</evidence>
<dbReference type="Pfam" id="PF21113">
    <property type="entry name" value="LarA_C"/>
    <property type="match status" value="1"/>
</dbReference>
<dbReference type="Proteomes" id="UP001081071">
    <property type="component" value="Unassembled WGS sequence"/>
</dbReference>
<dbReference type="Pfam" id="PF09861">
    <property type="entry name" value="Lar_N"/>
    <property type="match status" value="1"/>
</dbReference>
<dbReference type="RefSeq" id="WP_269606270.1">
    <property type="nucleotide sequence ID" value="NZ_JAPWIJ010000006.1"/>
</dbReference>
<reference evidence="3" key="1">
    <citation type="submission" date="2022-12" db="EMBL/GenBank/DDBJ databases">
        <authorList>
            <person name="Krivoruchko A.V."/>
            <person name="Elkin A."/>
        </authorList>
    </citation>
    <scope>NUCLEOTIDE SEQUENCE</scope>
    <source>
        <strain evidence="3">IEGM 1391</strain>
    </source>
</reference>
<dbReference type="EMBL" id="JAPWIJ010000006">
    <property type="protein sequence ID" value="MCZ4520219.1"/>
    <property type="molecule type" value="Genomic_DNA"/>
</dbReference>
<dbReference type="Gene3D" id="3.40.50.11440">
    <property type="match status" value="1"/>
</dbReference>
<dbReference type="PANTHER" id="PTHR33171:SF17">
    <property type="entry name" value="LARA-LIKE N-TERMINAL DOMAIN-CONTAINING PROTEIN"/>
    <property type="match status" value="1"/>
</dbReference>
<accession>A0ABT4MHS0</accession>
<name>A0ABT4MHS0_9NOCA</name>
<protein>
    <submittedName>
        <fullName evidence="3">Nickel-dependent lactate racemase</fullName>
    </submittedName>
</protein>
<organism evidence="3 4">
    <name type="scientific">Rhodococcus ruber</name>
    <dbReference type="NCBI Taxonomy" id="1830"/>
    <lineage>
        <taxon>Bacteria</taxon>
        <taxon>Bacillati</taxon>
        <taxon>Actinomycetota</taxon>
        <taxon>Actinomycetes</taxon>
        <taxon>Mycobacteriales</taxon>
        <taxon>Nocardiaceae</taxon>
        <taxon>Rhodococcus</taxon>
    </lineage>
</organism>
<dbReference type="InterPro" id="IPR048520">
    <property type="entry name" value="LarA_C"/>
</dbReference>
<dbReference type="PANTHER" id="PTHR33171">
    <property type="entry name" value="LAR_N DOMAIN-CONTAINING PROTEIN"/>
    <property type="match status" value="1"/>
</dbReference>